<name>A0ABU7F2S0_9TELE</name>
<sequence length="183" mass="20833">MAAGDLRSCWTTRLRLIQNVLGTFKAEYLFVEPFEYFVLCGGVLLFICLPCPEFMSCVFCAFQGKSSDWFPQQTWTSSATALLDHSLQLATAAPASLAITCLPALQHLTKPQSRALIFNCPSFWKHLLKHESWPESLNTCHLKALYKKSCCSILDQLVPLRTEDENQQPGLHLKRKSFKKRMF</sequence>
<keyword evidence="2" id="KW-1185">Reference proteome</keyword>
<protein>
    <submittedName>
        <fullName evidence="1">Uncharacterized protein</fullName>
    </submittedName>
</protein>
<reference evidence="1 2" key="1">
    <citation type="submission" date="2021-06" db="EMBL/GenBank/DDBJ databases">
        <authorList>
            <person name="Palmer J.M."/>
        </authorList>
    </citation>
    <scope>NUCLEOTIDE SEQUENCE [LARGE SCALE GENOMIC DNA]</scope>
    <source>
        <strain evidence="1 2">CL_MEX2019</strain>
        <tissue evidence="1">Muscle</tissue>
    </source>
</reference>
<dbReference type="EMBL" id="JAHUTJ010074541">
    <property type="protein sequence ID" value="MED6293527.1"/>
    <property type="molecule type" value="Genomic_DNA"/>
</dbReference>
<gene>
    <name evidence="1" type="ORF">CHARACLAT_011487</name>
</gene>
<accession>A0ABU7F2S0</accession>
<evidence type="ECO:0000313" key="2">
    <source>
        <dbReference type="Proteomes" id="UP001352852"/>
    </source>
</evidence>
<proteinExistence type="predicted"/>
<organism evidence="1 2">
    <name type="scientific">Characodon lateralis</name>
    <dbReference type="NCBI Taxonomy" id="208331"/>
    <lineage>
        <taxon>Eukaryota</taxon>
        <taxon>Metazoa</taxon>
        <taxon>Chordata</taxon>
        <taxon>Craniata</taxon>
        <taxon>Vertebrata</taxon>
        <taxon>Euteleostomi</taxon>
        <taxon>Actinopterygii</taxon>
        <taxon>Neopterygii</taxon>
        <taxon>Teleostei</taxon>
        <taxon>Neoteleostei</taxon>
        <taxon>Acanthomorphata</taxon>
        <taxon>Ovalentaria</taxon>
        <taxon>Atherinomorphae</taxon>
        <taxon>Cyprinodontiformes</taxon>
        <taxon>Goodeidae</taxon>
        <taxon>Characodon</taxon>
    </lineage>
</organism>
<dbReference type="Proteomes" id="UP001352852">
    <property type="component" value="Unassembled WGS sequence"/>
</dbReference>
<comment type="caution">
    <text evidence="1">The sequence shown here is derived from an EMBL/GenBank/DDBJ whole genome shotgun (WGS) entry which is preliminary data.</text>
</comment>
<evidence type="ECO:0000313" key="1">
    <source>
        <dbReference type="EMBL" id="MED6293527.1"/>
    </source>
</evidence>